<gene>
    <name evidence="2" type="ORF">DFH94DRAFT_9936</name>
</gene>
<evidence type="ECO:0000256" key="1">
    <source>
        <dbReference type="SAM" id="MobiDB-lite"/>
    </source>
</evidence>
<reference evidence="2" key="1">
    <citation type="submission" date="2019-10" db="EMBL/GenBank/DDBJ databases">
        <authorList>
            <consortium name="DOE Joint Genome Institute"/>
            <person name="Kuo A."/>
            <person name="Miyauchi S."/>
            <person name="Kiss E."/>
            <person name="Drula E."/>
            <person name="Kohler A."/>
            <person name="Sanchez-Garcia M."/>
            <person name="Andreopoulos B."/>
            <person name="Barry K.W."/>
            <person name="Bonito G."/>
            <person name="Buee M."/>
            <person name="Carver A."/>
            <person name="Chen C."/>
            <person name="Cichocki N."/>
            <person name="Clum A."/>
            <person name="Culley D."/>
            <person name="Crous P.W."/>
            <person name="Fauchery L."/>
            <person name="Girlanda M."/>
            <person name="Hayes R."/>
            <person name="Keri Z."/>
            <person name="LaButti K."/>
            <person name="Lipzen A."/>
            <person name="Lombard V."/>
            <person name="Magnuson J."/>
            <person name="Maillard F."/>
            <person name="Morin E."/>
            <person name="Murat C."/>
            <person name="Nolan M."/>
            <person name="Ohm R."/>
            <person name="Pangilinan J."/>
            <person name="Pereira M."/>
            <person name="Perotto S."/>
            <person name="Peter M."/>
            <person name="Riley R."/>
            <person name="Sitrit Y."/>
            <person name="Stielow B."/>
            <person name="Szollosi G."/>
            <person name="Zifcakova L."/>
            <person name="Stursova M."/>
            <person name="Spatafora J.W."/>
            <person name="Tedersoo L."/>
            <person name="Vaario L.-M."/>
            <person name="Yamada A."/>
            <person name="Yan M."/>
            <person name="Wang P."/>
            <person name="Xu J."/>
            <person name="Bruns T."/>
            <person name="Baldrian P."/>
            <person name="Vilgalys R."/>
            <person name="Henrissat B."/>
            <person name="Grigoriev I.V."/>
            <person name="Hibbett D."/>
            <person name="Nagy L.G."/>
            <person name="Martin F.M."/>
        </authorList>
    </citation>
    <scope>NUCLEOTIDE SEQUENCE</scope>
    <source>
        <strain evidence="2">Prilba</strain>
    </source>
</reference>
<feature type="region of interest" description="Disordered" evidence="1">
    <location>
        <begin position="183"/>
        <end position="210"/>
    </location>
</feature>
<protein>
    <recommendedName>
        <fullName evidence="4">CCR4-NOT transcription complex subunit 11</fullName>
    </recommendedName>
</protein>
<dbReference type="Pfam" id="PF10155">
    <property type="entry name" value="CNOT11"/>
    <property type="match status" value="1"/>
</dbReference>
<accession>A0A9P5N5S8</accession>
<feature type="compositionally biased region" description="Basic and acidic residues" evidence="1">
    <location>
        <begin position="187"/>
        <end position="201"/>
    </location>
</feature>
<dbReference type="Proteomes" id="UP000759537">
    <property type="component" value="Unassembled WGS sequence"/>
</dbReference>
<dbReference type="OrthoDB" id="3226845at2759"/>
<dbReference type="EMBL" id="WHVB01000001">
    <property type="protein sequence ID" value="KAF8486986.1"/>
    <property type="molecule type" value="Genomic_DNA"/>
</dbReference>
<evidence type="ECO:0000313" key="3">
    <source>
        <dbReference type="Proteomes" id="UP000759537"/>
    </source>
</evidence>
<comment type="caution">
    <text evidence="2">The sequence shown here is derived from an EMBL/GenBank/DDBJ whole genome shotgun (WGS) entry which is preliminary data.</text>
</comment>
<organism evidence="2 3">
    <name type="scientific">Russula ochroleuca</name>
    <dbReference type="NCBI Taxonomy" id="152965"/>
    <lineage>
        <taxon>Eukaryota</taxon>
        <taxon>Fungi</taxon>
        <taxon>Dikarya</taxon>
        <taxon>Basidiomycota</taxon>
        <taxon>Agaricomycotina</taxon>
        <taxon>Agaricomycetes</taxon>
        <taxon>Russulales</taxon>
        <taxon>Russulaceae</taxon>
        <taxon>Russula</taxon>
    </lineage>
</organism>
<sequence>MHAAAYHTQPPPTAQGHADPLYASVGHLLSKACSNTCFTAAQAFAQLVQPTARFQLALDALLPILDSPRSELPQRILVAYILYSLYAPHPIAINPFKSVLFDTFTKERDAATQLAGKGKTSDNEQLVWVLWKVLKGDGDHLGPYPPNTLARESLPSKLRAGNLVLDEEKGSFDSSSDDVSHPFNSIHWKDHSKGEGLETRKTGTVSPEEDEKTQLLSQGLTLLLAARGRVLTLSEQRLLCPLIPQLTSPPVLISIDLPPIIAHNPAIATPLVVSLLALPPSDLSVAYLDVLAQLPPTLPTFDVIGRLLHDTTPSMDSITGGKVTVADVVRMEVLGPFIHQCIMWIDRAELEEREGLISDDRFAKGVQNLCRFYSALLQLNVVDADSDADSAEIAHFALRNARFEEANALYRTLASARF</sequence>
<dbReference type="GO" id="GO:0030014">
    <property type="term" value="C:CCR4-NOT complex"/>
    <property type="evidence" value="ECO:0007669"/>
    <property type="project" value="InterPro"/>
</dbReference>
<evidence type="ECO:0008006" key="4">
    <source>
        <dbReference type="Google" id="ProtNLM"/>
    </source>
</evidence>
<dbReference type="InterPro" id="IPR019312">
    <property type="entry name" value="CNOT11"/>
</dbReference>
<evidence type="ECO:0000313" key="2">
    <source>
        <dbReference type="EMBL" id="KAF8486986.1"/>
    </source>
</evidence>
<proteinExistence type="predicted"/>
<keyword evidence="3" id="KW-1185">Reference proteome</keyword>
<reference evidence="2" key="2">
    <citation type="journal article" date="2020" name="Nat. Commun.">
        <title>Large-scale genome sequencing of mycorrhizal fungi provides insights into the early evolution of symbiotic traits.</title>
        <authorList>
            <person name="Miyauchi S."/>
            <person name="Kiss E."/>
            <person name="Kuo A."/>
            <person name="Drula E."/>
            <person name="Kohler A."/>
            <person name="Sanchez-Garcia M."/>
            <person name="Morin E."/>
            <person name="Andreopoulos B."/>
            <person name="Barry K.W."/>
            <person name="Bonito G."/>
            <person name="Buee M."/>
            <person name="Carver A."/>
            <person name="Chen C."/>
            <person name="Cichocki N."/>
            <person name="Clum A."/>
            <person name="Culley D."/>
            <person name="Crous P.W."/>
            <person name="Fauchery L."/>
            <person name="Girlanda M."/>
            <person name="Hayes R.D."/>
            <person name="Keri Z."/>
            <person name="LaButti K."/>
            <person name="Lipzen A."/>
            <person name="Lombard V."/>
            <person name="Magnuson J."/>
            <person name="Maillard F."/>
            <person name="Murat C."/>
            <person name="Nolan M."/>
            <person name="Ohm R.A."/>
            <person name="Pangilinan J."/>
            <person name="Pereira M.F."/>
            <person name="Perotto S."/>
            <person name="Peter M."/>
            <person name="Pfister S."/>
            <person name="Riley R."/>
            <person name="Sitrit Y."/>
            <person name="Stielow J.B."/>
            <person name="Szollosi G."/>
            <person name="Zifcakova L."/>
            <person name="Stursova M."/>
            <person name="Spatafora J.W."/>
            <person name="Tedersoo L."/>
            <person name="Vaario L.M."/>
            <person name="Yamada A."/>
            <person name="Yan M."/>
            <person name="Wang P."/>
            <person name="Xu J."/>
            <person name="Bruns T."/>
            <person name="Baldrian P."/>
            <person name="Vilgalys R."/>
            <person name="Dunand C."/>
            <person name="Henrissat B."/>
            <person name="Grigoriev I.V."/>
            <person name="Hibbett D."/>
            <person name="Nagy L.G."/>
            <person name="Martin F.M."/>
        </authorList>
    </citation>
    <scope>NUCLEOTIDE SEQUENCE</scope>
    <source>
        <strain evidence="2">Prilba</strain>
    </source>
</reference>
<name>A0A9P5N5S8_9AGAM</name>
<dbReference type="AlphaFoldDB" id="A0A9P5N5S8"/>